<gene>
    <name evidence="1" type="ORF">ACFQWB_10610</name>
</gene>
<dbReference type="Proteomes" id="UP001596528">
    <property type="component" value="Unassembled WGS sequence"/>
</dbReference>
<proteinExistence type="predicted"/>
<protein>
    <submittedName>
        <fullName evidence="1">Uncharacterized protein</fullName>
    </submittedName>
</protein>
<keyword evidence="2" id="KW-1185">Reference proteome</keyword>
<evidence type="ECO:0000313" key="2">
    <source>
        <dbReference type="Proteomes" id="UP001596528"/>
    </source>
</evidence>
<dbReference type="RefSeq" id="WP_138788009.1">
    <property type="nucleotide sequence ID" value="NZ_JBHTGQ010000023.1"/>
</dbReference>
<evidence type="ECO:0000313" key="1">
    <source>
        <dbReference type="EMBL" id="MFC7750378.1"/>
    </source>
</evidence>
<organism evidence="1 2">
    <name type="scientific">Paenibacillus thermoaerophilus</name>
    <dbReference type="NCBI Taxonomy" id="1215385"/>
    <lineage>
        <taxon>Bacteria</taxon>
        <taxon>Bacillati</taxon>
        <taxon>Bacillota</taxon>
        <taxon>Bacilli</taxon>
        <taxon>Bacillales</taxon>
        <taxon>Paenibacillaceae</taxon>
        <taxon>Paenibacillus</taxon>
    </lineage>
</organism>
<accession>A0ABW2V564</accession>
<reference evidence="2" key="1">
    <citation type="journal article" date="2019" name="Int. J. Syst. Evol. Microbiol.">
        <title>The Global Catalogue of Microorganisms (GCM) 10K type strain sequencing project: providing services to taxonomists for standard genome sequencing and annotation.</title>
        <authorList>
            <consortium name="The Broad Institute Genomics Platform"/>
            <consortium name="The Broad Institute Genome Sequencing Center for Infectious Disease"/>
            <person name="Wu L."/>
            <person name="Ma J."/>
        </authorList>
    </citation>
    <scope>NUCLEOTIDE SEQUENCE [LARGE SCALE GENOMIC DNA]</scope>
    <source>
        <strain evidence="2">JCM 18657</strain>
    </source>
</reference>
<dbReference type="EMBL" id="JBHTGQ010000023">
    <property type="protein sequence ID" value="MFC7750378.1"/>
    <property type="molecule type" value="Genomic_DNA"/>
</dbReference>
<sequence>MNQSDLNFYRPQLVETVSGKWVRVPHDFEKRTCLIELPHGMLIHVQASCGIVELYSVDPEGYYVKTGAIDLFAQFRTSGHSRLEQLPNGG</sequence>
<comment type="caution">
    <text evidence="1">The sequence shown here is derived from an EMBL/GenBank/DDBJ whole genome shotgun (WGS) entry which is preliminary data.</text>
</comment>
<name>A0ABW2V564_9BACL</name>